<evidence type="ECO:0000259" key="6">
    <source>
        <dbReference type="PROSITE" id="PS50240"/>
    </source>
</evidence>
<reference evidence="8" key="1">
    <citation type="submission" date="2023-01" db="EMBL/GenBank/DDBJ databases">
        <title>Key to firefly adult light organ development and bioluminescence: homeobox transcription factors regulate luciferase expression and transportation to peroxisome.</title>
        <authorList>
            <person name="Fu X."/>
        </authorList>
    </citation>
    <scope>NUCLEOTIDE SEQUENCE [LARGE SCALE GENOMIC DNA]</scope>
</reference>
<evidence type="ECO:0000256" key="2">
    <source>
        <dbReference type="ARBA" id="ARBA00022801"/>
    </source>
</evidence>
<feature type="signal peptide" evidence="5">
    <location>
        <begin position="1"/>
        <end position="23"/>
    </location>
</feature>
<keyword evidence="1" id="KW-0645">Protease</keyword>
<dbReference type="PROSITE" id="PS50240">
    <property type="entry name" value="TRYPSIN_DOM"/>
    <property type="match status" value="1"/>
</dbReference>
<keyword evidence="2" id="KW-0378">Hydrolase</keyword>
<dbReference type="CDD" id="cd00190">
    <property type="entry name" value="Tryp_SPc"/>
    <property type="match status" value="1"/>
</dbReference>
<evidence type="ECO:0000313" key="8">
    <source>
        <dbReference type="Proteomes" id="UP001353858"/>
    </source>
</evidence>
<dbReference type="EMBL" id="JARPUR010000004">
    <property type="protein sequence ID" value="KAK4878707.1"/>
    <property type="molecule type" value="Genomic_DNA"/>
</dbReference>
<keyword evidence="8" id="KW-1185">Reference proteome</keyword>
<dbReference type="SUPFAM" id="SSF50494">
    <property type="entry name" value="Trypsin-like serine proteases"/>
    <property type="match status" value="1"/>
</dbReference>
<dbReference type="InterPro" id="IPR043504">
    <property type="entry name" value="Peptidase_S1_PA_chymotrypsin"/>
</dbReference>
<evidence type="ECO:0000313" key="7">
    <source>
        <dbReference type="EMBL" id="KAK4878707.1"/>
    </source>
</evidence>
<evidence type="ECO:0000256" key="3">
    <source>
        <dbReference type="ARBA" id="ARBA00022825"/>
    </source>
</evidence>
<accession>A0AAN7PXJ8</accession>
<feature type="chain" id="PRO_5042907022" description="Peptidase S1 domain-containing protein" evidence="5">
    <location>
        <begin position="24"/>
        <end position="244"/>
    </location>
</feature>
<evidence type="ECO:0000256" key="1">
    <source>
        <dbReference type="ARBA" id="ARBA00022670"/>
    </source>
</evidence>
<feature type="domain" description="Peptidase S1" evidence="6">
    <location>
        <begin position="28"/>
        <end position="244"/>
    </location>
</feature>
<evidence type="ECO:0000256" key="4">
    <source>
        <dbReference type="ARBA" id="ARBA00023157"/>
    </source>
</evidence>
<proteinExistence type="predicted"/>
<dbReference type="InterPro" id="IPR001254">
    <property type="entry name" value="Trypsin_dom"/>
</dbReference>
<comment type="caution">
    <text evidence="7">The sequence shown here is derived from an EMBL/GenBank/DDBJ whole genome shotgun (WGS) entry which is preliminary data.</text>
</comment>
<gene>
    <name evidence="7" type="ORF">RN001_011213</name>
</gene>
<keyword evidence="3" id="KW-0720">Serine protease</keyword>
<organism evidence="7 8">
    <name type="scientific">Aquatica leii</name>
    <dbReference type="NCBI Taxonomy" id="1421715"/>
    <lineage>
        <taxon>Eukaryota</taxon>
        <taxon>Metazoa</taxon>
        <taxon>Ecdysozoa</taxon>
        <taxon>Arthropoda</taxon>
        <taxon>Hexapoda</taxon>
        <taxon>Insecta</taxon>
        <taxon>Pterygota</taxon>
        <taxon>Neoptera</taxon>
        <taxon>Endopterygota</taxon>
        <taxon>Coleoptera</taxon>
        <taxon>Polyphaga</taxon>
        <taxon>Elateriformia</taxon>
        <taxon>Elateroidea</taxon>
        <taxon>Lampyridae</taxon>
        <taxon>Luciolinae</taxon>
        <taxon>Aquatica</taxon>
    </lineage>
</organism>
<dbReference type="Proteomes" id="UP001353858">
    <property type="component" value="Unassembled WGS sequence"/>
</dbReference>
<dbReference type="InterPro" id="IPR009003">
    <property type="entry name" value="Peptidase_S1_PA"/>
</dbReference>
<dbReference type="PANTHER" id="PTHR24276:SF96">
    <property type="entry name" value="PEPTIDASE S1 DOMAIN-CONTAINING PROTEIN"/>
    <property type="match status" value="1"/>
</dbReference>
<dbReference type="PANTHER" id="PTHR24276">
    <property type="entry name" value="POLYSERASE-RELATED"/>
    <property type="match status" value="1"/>
</dbReference>
<keyword evidence="5" id="KW-0732">Signal</keyword>
<sequence>MCSYTLVSILLLVVALSGNPTAALDKRIENGTTAIDGQYPYLVSLRSNGEHWFGGSILNTRWILTSPYFFMNNLPNVTVVVGTNTLNAGGSIYQVDSYIIHPLFNVLYYAAGLANTTTPIVYSIKVQPITLTNLVPFDGVVAVIAGWGVNESSSALPVNELNTLNTITINFTECKNRFSQIINLGSTNICTFVEHAGACRFDNGGPLTVCNMQVGIALTSTCGRNLPDVHTKISSIYDWIMSII</sequence>
<dbReference type="GO" id="GO:0006508">
    <property type="term" value="P:proteolysis"/>
    <property type="evidence" value="ECO:0007669"/>
    <property type="project" value="UniProtKB-KW"/>
</dbReference>
<evidence type="ECO:0000256" key="5">
    <source>
        <dbReference type="SAM" id="SignalP"/>
    </source>
</evidence>
<dbReference type="Pfam" id="PF00089">
    <property type="entry name" value="Trypsin"/>
    <property type="match status" value="1"/>
</dbReference>
<name>A0AAN7PXJ8_9COLE</name>
<dbReference type="GO" id="GO:0004252">
    <property type="term" value="F:serine-type endopeptidase activity"/>
    <property type="evidence" value="ECO:0007669"/>
    <property type="project" value="InterPro"/>
</dbReference>
<dbReference type="Gene3D" id="2.40.10.10">
    <property type="entry name" value="Trypsin-like serine proteases"/>
    <property type="match status" value="2"/>
</dbReference>
<dbReference type="InterPro" id="IPR050430">
    <property type="entry name" value="Peptidase_S1"/>
</dbReference>
<keyword evidence="4" id="KW-1015">Disulfide bond</keyword>
<dbReference type="SMART" id="SM00020">
    <property type="entry name" value="Tryp_SPc"/>
    <property type="match status" value="1"/>
</dbReference>
<dbReference type="AlphaFoldDB" id="A0AAN7PXJ8"/>
<protein>
    <recommendedName>
        <fullName evidence="6">Peptidase S1 domain-containing protein</fullName>
    </recommendedName>
</protein>